<dbReference type="Pfam" id="PF02021">
    <property type="entry name" value="UPF0102"/>
    <property type="match status" value="1"/>
</dbReference>
<dbReference type="RefSeq" id="WP_143774953.1">
    <property type="nucleotide sequence ID" value="NZ_VKKU01000001.1"/>
</dbReference>
<dbReference type="NCBIfam" id="NF009151">
    <property type="entry name" value="PRK12497.1-5"/>
    <property type="match status" value="1"/>
</dbReference>
<dbReference type="Gene3D" id="3.40.1350.10">
    <property type="match status" value="1"/>
</dbReference>
<evidence type="ECO:0000256" key="1">
    <source>
        <dbReference type="ARBA" id="ARBA00006738"/>
    </source>
</evidence>
<keyword evidence="4" id="KW-1185">Reference proteome</keyword>
<accession>A0A553WHA1</accession>
<dbReference type="AlphaFoldDB" id="A0A553WHA1"/>
<dbReference type="GO" id="GO:0003676">
    <property type="term" value="F:nucleic acid binding"/>
    <property type="evidence" value="ECO:0007669"/>
    <property type="project" value="InterPro"/>
</dbReference>
<dbReference type="PANTHER" id="PTHR34039">
    <property type="entry name" value="UPF0102 PROTEIN YRAN"/>
    <property type="match status" value="1"/>
</dbReference>
<evidence type="ECO:0000313" key="3">
    <source>
        <dbReference type="EMBL" id="TSB04079.1"/>
    </source>
</evidence>
<dbReference type="SUPFAM" id="SSF52980">
    <property type="entry name" value="Restriction endonuclease-like"/>
    <property type="match status" value="1"/>
</dbReference>
<dbReference type="InterPro" id="IPR003509">
    <property type="entry name" value="UPF0102_YraN-like"/>
</dbReference>
<dbReference type="PANTHER" id="PTHR34039:SF1">
    <property type="entry name" value="UPF0102 PROTEIN YRAN"/>
    <property type="match status" value="1"/>
</dbReference>
<proteinExistence type="inferred from homology"/>
<evidence type="ECO:0000313" key="4">
    <source>
        <dbReference type="Proteomes" id="UP000320160"/>
    </source>
</evidence>
<dbReference type="HAMAP" id="MF_00048">
    <property type="entry name" value="UPF0102"/>
    <property type="match status" value="1"/>
</dbReference>
<dbReference type="Proteomes" id="UP000320160">
    <property type="component" value="Unassembled WGS sequence"/>
</dbReference>
<protein>
    <recommendedName>
        <fullName evidence="2">UPF0102 protein FOM92_01160</fullName>
    </recommendedName>
</protein>
<organism evidence="3 4">
    <name type="scientific">Sphingorhabdus contaminans</name>
    <dbReference type="NCBI Taxonomy" id="1343899"/>
    <lineage>
        <taxon>Bacteria</taxon>
        <taxon>Pseudomonadati</taxon>
        <taxon>Pseudomonadota</taxon>
        <taxon>Alphaproteobacteria</taxon>
        <taxon>Sphingomonadales</taxon>
        <taxon>Sphingomonadaceae</taxon>
        <taxon>Sphingorhabdus</taxon>
    </lineage>
</organism>
<comment type="caution">
    <text evidence="3">The sequence shown here is derived from an EMBL/GenBank/DDBJ whole genome shotgun (WGS) entry which is preliminary data.</text>
</comment>
<gene>
    <name evidence="3" type="ORF">FOM92_01160</name>
</gene>
<dbReference type="InterPro" id="IPR011856">
    <property type="entry name" value="tRNA_endonuc-like_dom_sf"/>
</dbReference>
<dbReference type="OrthoDB" id="9812968at2"/>
<dbReference type="InterPro" id="IPR011335">
    <property type="entry name" value="Restrct_endonuc-II-like"/>
</dbReference>
<sequence>MKHVLAERRGRWGEAAAAWFLRLRGWRIVGERVKTPRGEIDLIARRGKTVAFVEVKMRSRAVDLATAIDAYRLRRVAAAAEILLPRYGKNTENMQIDVILVAPWRWPHHLQNVWHG</sequence>
<reference evidence="3 4" key="1">
    <citation type="submission" date="2019-07" db="EMBL/GenBank/DDBJ databases">
        <authorList>
            <person name="Park M."/>
        </authorList>
    </citation>
    <scope>NUCLEOTIDE SEQUENCE [LARGE SCALE GENOMIC DNA]</scope>
    <source>
        <strain evidence="3 4">KCTC32445</strain>
    </source>
</reference>
<evidence type="ECO:0000256" key="2">
    <source>
        <dbReference type="HAMAP-Rule" id="MF_00048"/>
    </source>
</evidence>
<name>A0A553WHA1_9SPHN</name>
<dbReference type="EMBL" id="VKKU01000001">
    <property type="protein sequence ID" value="TSB04079.1"/>
    <property type="molecule type" value="Genomic_DNA"/>
</dbReference>
<comment type="similarity">
    <text evidence="1 2">Belongs to the UPF0102 family.</text>
</comment>